<reference evidence="1" key="2">
    <citation type="journal article" date="2015" name="Fish Shellfish Immunol.">
        <title>Early steps in the European eel (Anguilla anguilla)-Vibrio vulnificus interaction in the gills: Role of the RtxA13 toxin.</title>
        <authorList>
            <person name="Callol A."/>
            <person name="Pajuelo D."/>
            <person name="Ebbesson L."/>
            <person name="Teles M."/>
            <person name="MacKenzie S."/>
            <person name="Amaro C."/>
        </authorList>
    </citation>
    <scope>NUCLEOTIDE SEQUENCE</scope>
</reference>
<evidence type="ECO:0000313" key="1">
    <source>
        <dbReference type="EMBL" id="JAH11326.1"/>
    </source>
</evidence>
<protein>
    <submittedName>
        <fullName evidence="1">Uncharacterized protein</fullName>
    </submittedName>
</protein>
<sequence>MRLFASQNGKKNYITTITYSQPFKCAYLWVQQEAEDKIRQV</sequence>
<organism evidence="1">
    <name type="scientific">Anguilla anguilla</name>
    <name type="common">European freshwater eel</name>
    <name type="synonym">Muraena anguilla</name>
    <dbReference type="NCBI Taxonomy" id="7936"/>
    <lineage>
        <taxon>Eukaryota</taxon>
        <taxon>Metazoa</taxon>
        <taxon>Chordata</taxon>
        <taxon>Craniata</taxon>
        <taxon>Vertebrata</taxon>
        <taxon>Euteleostomi</taxon>
        <taxon>Actinopterygii</taxon>
        <taxon>Neopterygii</taxon>
        <taxon>Teleostei</taxon>
        <taxon>Anguilliformes</taxon>
        <taxon>Anguillidae</taxon>
        <taxon>Anguilla</taxon>
    </lineage>
</organism>
<accession>A0A0E9Q377</accession>
<reference evidence="1" key="1">
    <citation type="submission" date="2014-11" db="EMBL/GenBank/DDBJ databases">
        <authorList>
            <person name="Amaro Gonzalez C."/>
        </authorList>
    </citation>
    <scope>NUCLEOTIDE SEQUENCE</scope>
</reference>
<dbReference type="EMBL" id="GBXM01097251">
    <property type="protein sequence ID" value="JAH11326.1"/>
    <property type="molecule type" value="Transcribed_RNA"/>
</dbReference>
<proteinExistence type="predicted"/>
<name>A0A0E9Q377_ANGAN</name>
<dbReference type="AlphaFoldDB" id="A0A0E9Q377"/>